<dbReference type="Pfam" id="PF02310">
    <property type="entry name" value="B12-binding"/>
    <property type="match status" value="1"/>
</dbReference>
<accession>A0A1L9C1S8</accession>
<dbReference type="PANTHER" id="PTHR45833:SF1">
    <property type="entry name" value="METHIONINE SYNTHASE"/>
    <property type="match status" value="1"/>
</dbReference>
<dbReference type="Proteomes" id="UP000185713">
    <property type="component" value="Unassembled WGS sequence"/>
</dbReference>
<protein>
    <submittedName>
        <fullName evidence="5">Cobalamin B12-binding domain protein</fullName>
    </submittedName>
    <submittedName>
        <fullName evidence="6">Cobalamin-binding protein</fullName>
    </submittedName>
    <submittedName>
        <fullName evidence="7">Methanogenic corrinoid protein MtbC1</fullName>
    </submittedName>
</protein>
<reference evidence="6 10" key="4">
    <citation type="submission" date="2018-10" db="EMBL/GenBank/DDBJ databases">
        <title>Cultivation of a novel Methanohalophilus strain from Kebrit Deep of the Red Sea and a genomic comparison of members of the genus Methanohalophilus.</title>
        <authorList>
            <person name="Guan Y."/>
            <person name="Ngugi D.K."/>
            <person name="Stingl U."/>
        </authorList>
    </citation>
    <scope>NUCLEOTIDE SEQUENCE [LARGE SCALE GENOMIC DNA]</scope>
    <source>
        <strain evidence="6 10">DSM 7471</strain>
    </source>
</reference>
<dbReference type="GO" id="GO:0031419">
    <property type="term" value="F:cobalamin binding"/>
    <property type="evidence" value="ECO:0007669"/>
    <property type="project" value="InterPro"/>
</dbReference>
<dbReference type="Proteomes" id="UP000193969">
    <property type="component" value="Unassembled WGS sequence"/>
</dbReference>
<dbReference type="AlphaFoldDB" id="A0A1L9C1S8"/>
<evidence type="ECO:0000313" key="5">
    <source>
        <dbReference type="EMBL" id="OJH48472.1"/>
    </source>
</evidence>
<dbReference type="InterPro" id="IPR036724">
    <property type="entry name" value="Cobalamin-bd_sf"/>
</dbReference>
<evidence type="ECO:0000256" key="1">
    <source>
        <dbReference type="ARBA" id="ARBA00010854"/>
    </source>
</evidence>
<dbReference type="GO" id="GO:0046872">
    <property type="term" value="F:metal ion binding"/>
    <property type="evidence" value="ECO:0007669"/>
    <property type="project" value="UniProtKB-KW"/>
</dbReference>
<reference evidence="5 8" key="1">
    <citation type="submission" date="2014-12" db="EMBL/GenBank/DDBJ databases">
        <title>The genome sequence of Methanohalophilus portucalensis strain FDF1.</title>
        <authorList>
            <person name="Lai M.-C."/>
            <person name="Lai S.-J."/>
        </authorList>
    </citation>
    <scope>NUCLEOTIDE SEQUENCE [LARGE SCALE GENOMIC DNA]</scope>
    <source>
        <strain evidence="5 8">FDF-1</strain>
    </source>
</reference>
<dbReference type="GO" id="GO:0046653">
    <property type="term" value="P:tetrahydrofolate metabolic process"/>
    <property type="evidence" value="ECO:0007669"/>
    <property type="project" value="TreeGrafter"/>
</dbReference>
<dbReference type="InterPro" id="IPR050554">
    <property type="entry name" value="Met_Synthase/Corrinoid"/>
</dbReference>
<dbReference type="Gene3D" id="3.40.50.280">
    <property type="entry name" value="Cobalamin-binding domain"/>
    <property type="match status" value="1"/>
</dbReference>
<reference evidence="9" key="3">
    <citation type="submission" date="2017-04" db="EMBL/GenBank/DDBJ databases">
        <authorList>
            <person name="Varghese N."/>
            <person name="Submissions S."/>
        </authorList>
    </citation>
    <scope>NUCLEOTIDE SEQUENCE [LARGE SCALE GENOMIC DNA]</scope>
    <source>
        <strain evidence="9">FDF-1</strain>
    </source>
</reference>
<evidence type="ECO:0000313" key="10">
    <source>
        <dbReference type="Proteomes" id="UP000278252"/>
    </source>
</evidence>
<keyword evidence="2" id="KW-0479">Metal-binding</keyword>
<dbReference type="EMBL" id="FXBN01000005">
    <property type="protein sequence ID" value="SMH45259.1"/>
    <property type="molecule type" value="Genomic_DNA"/>
</dbReference>
<dbReference type="SMART" id="SM01018">
    <property type="entry name" value="B12-binding_2"/>
    <property type="match status" value="1"/>
</dbReference>
<dbReference type="InterPro" id="IPR006158">
    <property type="entry name" value="Cobalamin-bd"/>
</dbReference>
<evidence type="ECO:0000313" key="7">
    <source>
        <dbReference type="EMBL" id="SMH45259.1"/>
    </source>
</evidence>
<gene>
    <name evidence="6" type="ORF">EFE41_10115</name>
    <name evidence="5" type="ORF">MPF_2076</name>
    <name evidence="7" type="ORF">SAMN06264941_2165</name>
</gene>
<dbReference type="Proteomes" id="UP000278252">
    <property type="component" value="Unassembled WGS sequence"/>
</dbReference>
<dbReference type="RefSeq" id="WP_072361971.1">
    <property type="nucleotide sequence ID" value="NZ_FXBN01000005.1"/>
</dbReference>
<evidence type="ECO:0000313" key="6">
    <source>
        <dbReference type="EMBL" id="RNI08521.1"/>
    </source>
</evidence>
<keyword evidence="3" id="KW-0170">Cobalt</keyword>
<evidence type="ECO:0000313" key="9">
    <source>
        <dbReference type="Proteomes" id="UP000193969"/>
    </source>
</evidence>
<dbReference type="GO" id="GO:0050667">
    <property type="term" value="P:homocysteine metabolic process"/>
    <property type="evidence" value="ECO:0007669"/>
    <property type="project" value="TreeGrafter"/>
</dbReference>
<dbReference type="PANTHER" id="PTHR45833">
    <property type="entry name" value="METHIONINE SYNTHASE"/>
    <property type="match status" value="1"/>
</dbReference>
<sequence>MNRLNKDKSLDFESALLKFDRVYAGQILEGALSENDTFQVIDEIVSPALTRIGTAWDTGEIALSQNYMAARIAEQLMDEILPAASTERIDYPKIAITTLGDYHMLGKKVVTSMLRSTGYSIIEYGNMDLDQLVEKLNEDDIDLLLTSTLMLNIALKIRELKKRMDKRGLKTKVIAGGAPFLFDDMLYREVGADHMARTSSDVYKMIDQYKEEVHQ</sequence>
<reference evidence="7" key="2">
    <citation type="submission" date="2017-04" db="EMBL/GenBank/DDBJ databases">
        <authorList>
            <person name="Afonso C.L."/>
            <person name="Miller P.J."/>
            <person name="Scott M.A."/>
            <person name="Spackman E."/>
            <person name="Goraichik I."/>
            <person name="Dimitrov K.M."/>
            <person name="Suarez D.L."/>
            <person name="Swayne D.E."/>
        </authorList>
    </citation>
    <scope>NUCLEOTIDE SEQUENCE [LARGE SCALE GENOMIC DNA]</scope>
    <source>
        <strain evidence="7">FDF-1</strain>
    </source>
</reference>
<feature type="domain" description="B12-binding" evidence="4">
    <location>
        <begin position="90"/>
        <end position="215"/>
    </location>
</feature>
<dbReference type="InterPro" id="IPR003759">
    <property type="entry name" value="Cbl-bd_cap"/>
</dbReference>
<dbReference type="InterPro" id="IPR036594">
    <property type="entry name" value="Meth_synthase_dom"/>
</dbReference>
<evidence type="ECO:0000256" key="3">
    <source>
        <dbReference type="ARBA" id="ARBA00023285"/>
    </source>
</evidence>
<dbReference type="GO" id="GO:0008705">
    <property type="term" value="F:methionine synthase activity"/>
    <property type="evidence" value="ECO:0007669"/>
    <property type="project" value="TreeGrafter"/>
</dbReference>
<proteinExistence type="inferred from homology"/>
<dbReference type="PROSITE" id="PS51332">
    <property type="entry name" value="B12_BINDING"/>
    <property type="match status" value="1"/>
</dbReference>
<evidence type="ECO:0000259" key="4">
    <source>
        <dbReference type="PROSITE" id="PS51332"/>
    </source>
</evidence>
<evidence type="ECO:0000256" key="2">
    <source>
        <dbReference type="ARBA" id="ARBA00022723"/>
    </source>
</evidence>
<dbReference type="EMBL" id="JWTK01000009">
    <property type="protein sequence ID" value="OJH48472.1"/>
    <property type="molecule type" value="Genomic_DNA"/>
</dbReference>
<organism evidence="5 8">
    <name type="scientific">Methanohalophilus portucalensis FDF-1</name>
    <dbReference type="NCBI Taxonomy" id="523843"/>
    <lineage>
        <taxon>Archaea</taxon>
        <taxon>Methanobacteriati</taxon>
        <taxon>Methanobacteriota</taxon>
        <taxon>Stenosarchaea group</taxon>
        <taxon>Methanomicrobia</taxon>
        <taxon>Methanosarcinales</taxon>
        <taxon>Methanosarcinaceae</taxon>
        <taxon>Methanohalophilus</taxon>
    </lineage>
</organism>
<name>A0A1L9C1S8_9EURY</name>
<dbReference type="SUPFAM" id="SSF52242">
    <property type="entry name" value="Cobalamin (vitamin B12)-binding domain"/>
    <property type="match status" value="1"/>
</dbReference>
<dbReference type="STRING" id="523843.SAMN06264941_2165"/>
<comment type="similarity">
    <text evidence="1">Belongs to the methylamine corrinoid protein family.</text>
</comment>
<evidence type="ECO:0000313" key="8">
    <source>
        <dbReference type="Proteomes" id="UP000185713"/>
    </source>
</evidence>
<keyword evidence="9" id="KW-1185">Reference proteome</keyword>
<dbReference type="OrthoDB" id="125248at2157"/>
<dbReference type="Gene3D" id="1.10.1240.10">
    <property type="entry name" value="Methionine synthase domain"/>
    <property type="match status" value="1"/>
</dbReference>
<dbReference type="Pfam" id="PF02607">
    <property type="entry name" value="B12-binding_2"/>
    <property type="match status" value="1"/>
</dbReference>
<dbReference type="EMBL" id="RJJH01000016">
    <property type="protein sequence ID" value="RNI08521.1"/>
    <property type="molecule type" value="Genomic_DNA"/>
</dbReference>
<dbReference type="GO" id="GO:0005829">
    <property type="term" value="C:cytosol"/>
    <property type="evidence" value="ECO:0007669"/>
    <property type="project" value="TreeGrafter"/>
</dbReference>